<dbReference type="OrthoDB" id="9794226at2"/>
<comment type="caution">
    <text evidence="4">The sequence shown here is derived from an EMBL/GenBank/DDBJ whole genome shotgun (WGS) entry which is preliminary data.</text>
</comment>
<dbReference type="Pfam" id="PF01266">
    <property type="entry name" value="DAO"/>
    <property type="match status" value="1"/>
</dbReference>
<dbReference type="PANTHER" id="PTHR13847">
    <property type="entry name" value="SARCOSINE DEHYDROGENASE-RELATED"/>
    <property type="match status" value="1"/>
</dbReference>
<keyword evidence="1" id="KW-0560">Oxidoreductase</keyword>
<dbReference type="PANTHER" id="PTHR13847:SF289">
    <property type="entry name" value="GLYCINE OXIDASE"/>
    <property type="match status" value="1"/>
</dbReference>
<keyword evidence="2" id="KW-0472">Membrane</keyword>
<dbReference type="Proteomes" id="UP000002945">
    <property type="component" value="Unassembled WGS sequence"/>
</dbReference>
<dbReference type="eggNOG" id="COG0665">
    <property type="taxonomic scope" value="Bacteria"/>
</dbReference>
<evidence type="ECO:0000313" key="4">
    <source>
        <dbReference type="EMBL" id="EDP95127.1"/>
    </source>
</evidence>
<keyword evidence="2" id="KW-0812">Transmembrane</keyword>
<accession>A9E4X7</accession>
<feature type="transmembrane region" description="Helical" evidence="2">
    <location>
        <begin position="5"/>
        <end position="21"/>
    </location>
</feature>
<dbReference type="InterPro" id="IPR036188">
    <property type="entry name" value="FAD/NAD-bd_sf"/>
</dbReference>
<proteinExistence type="predicted"/>
<evidence type="ECO:0000259" key="3">
    <source>
        <dbReference type="Pfam" id="PF01266"/>
    </source>
</evidence>
<evidence type="ECO:0000256" key="1">
    <source>
        <dbReference type="ARBA" id="ARBA00023002"/>
    </source>
</evidence>
<sequence>MKKEIIIIGGGIIGLCCAYYLQQDGHQVTIVDKSDISSGASFVNAGYITPSHIIPLAAPGMITKGLKWMLNSSSPFYIKPRLEADFLKWSWLFKKSATAKNVARSIPKIKEINLLSRELYVDMQNSGDFDFHLERKGLLMCYQTDKEGEAEWNMGKLAIEEGLHVENLTKSAVKKLEPNIDFNIKGAIYFDSDAHMTPTNFMPQMIAFLKQKGVQFYTNEPISDLQYEKEKIVAVQTSKRTLKADEFVLSAGTWSSILAKKLRIQLPLQAGKGYRIDVTESTGITMPTILAEAKVAVTPMQGFTRFAGTMELGGINHKINPKRVKAIANAAETFYNGLKIPENSIANAACGLRPCSPDGLPYIGKTQYYQNLTVATGHAMMGWSLGPATGKLVSELIGVKPTSMKLEGFEVERFRFAQFKDLKI</sequence>
<dbReference type="InterPro" id="IPR006076">
    <property type="entry name" value="FAD-dep_OxRdtase"/>
</dbReference>
<reference evidence="4 5" key="1">
    <citation type="journal article" date="2011" name="J. Bacteriol.">
        <title>Genome sequence of the algicidal bacterium Kordia algicida OT-1.</title>
        <authorList>
            <person name="Lee H.S."/>
            <person name="Kang S.G."/>
            <person name="Kwon K.K."/>
            <person name="Lee J.H."/>
            <person name="Kim S.J."/>
        </authorList>
    </citation>
    <scope>NUCLEOTIDE SEQUENCE [LARGE SCALE GENOMIC DNA]</scope>
    <source>
        <strain evidence="4 5">OT-1</strain>
    </source>
</reference>
<evidence type="ECO:0000313" key="5">
    <source>
        <dbReference type="Proteomes" id="UP000002945"/>
    </source>
</evidence>
<dbReference type="SUPFAM" id="SSF54373">
    <property type="entry name" value="FAD-linked reductases, C-terminal domain"/>
    <property type="match status" value="1"/>
</dbReference>
<name>A9E4X7_9FLAO</name>
<keyword evidence="5" id="KW-1185">Reference proteome</keyword>
<feature type="domain" description="FAD dependent oxidoreductase" evidence="3">
    <location>
        <begin position="5"/>
        <end position="396"/>
    </location>
</feature>
<dbReference type="RefSeq" id="WP_007093884.1">
    <property type="nucleotide sequence ID" value="NZ_CP142125.1"/>
</dbReference>
<dbReference type="GO" id="GO:0005737">
    <property type="term" value="C:cytoplasm"/>
    <property type="evidence" value="ECO:0007669"/>
    <property type="project" value="TreeGrafter"/>
</dbReference>
<dbReference type="HOGENOM" id="CLU_007884_9_0_10"/>
<dbReference type="SUPFAM" id="SSF51905">
    <property type="entry name" value="FAD/NAD(P)-binding domain"/>
    <property type="match status" value="1"/>
</dbReference>
<organism evidence="4 5">
    <name type="scientific">Kordia algicida OT-1</name>
    <dbReference type="NCBI Taxonomy" id="391587"/>
    <lineage>
        <taxon>Bacteria</taxon>
        <taxon>Pseudomonadati</taxon>
        <taxon>Bacteroidota</taxon>
        <taxon>Flavobacteriia</taxon>
        <taxon>Flavobacteriales</taxon>
        <taxon>Flavobacteriaceae</taxon>
        <taxon>Kordia</taxon>
    </lineage>
</organism>
<evidence type="ECO:0000256" key="2">
    <source>
        <dbReference type="SAM" id="Phobius"/>
    </source>
</evidence>
<keyword evidence="2" id="KW-1133">Transmembrane helix</keyword>
<dbReference type="Gene3D" id="3.30.9.10">
    <property type="entry name" value="D-Amino Acid Oxidase, subunit A, domain 2"/>
    <property type="match status" value="1"/>
</dbReference>
<dbReference type="GO" id="GO:0016491">
    <property type="term" value="F:oxidoreductase activity"/>
    <property type="evidence" value="ECO:0007669"/>
    <property type="project" value="UniProtKB-KW"/>
</dbReference>
<gene>
    <name evidence="4" type="ORF">KAOT1_06577</name>
</gene>
<dbReference type="STRING" id="391587.KAOT1_06577"/>
<protein>
    <submittedName>
        <fullName evidence="4">D-amino acid dehydrogenase</fullName>
    </submittedName>
</protein>
<dbReference type="Gene3D" id="3.50.50.60">
    <property type="entry name" value="FAD/NAD(P)-binding domain"/>
    <property type="match status" value="2"/>
</dbReference>
<dbReference type="AlphaFoldDB" id="A9E4X7"/>
<dbReference type="EMBL" id="ABIB01000010">
    <property type="protein sequence ID" value="EDP95127.1"/>
    <property type="molecule type" value="Genomic_DNA"/>
</dbReference>